<protein>
    <submittedName>
        <fullName evidence="2">Uncharacterized protein</fullName>
    </submittedName>
</protein>
<reference evidence="2 3" key="1">
    <citation type="submission" date="2016-05" db="EMBL/GenBank/DDBJ databases">
        <title>Complete Genome and Methylome Analysis of Psychrotrophic Bacterial Isolates from Antarctic Lake Untersee.</title>
        <authorList>
            <person name="Fomenkov A."/>
            <person name="Akimov V.N."/>
            <person name="Vasilyeva L.V."/>
            <person name="Andersen D."/>
            <person name="Vincze T."/>
            <person name="Roberts R.J."/>
        </authorList>
    </citation>
    <scope>NUCLEOTIDE SEQUENCE [LARGE SCALE GENOMIC DNA]</scope>
    <source>
        <strain evidence="2 3">U14-5</strain>
        <plasmid evidence="2 3">unnamed1</plasmid>
    </source>
</reference>
<keyword evidence="2" id="KW-0614">Plasmid</keyword>
<organism evidence="2 3">
    <name type="scientific">Bacillus safensis</name>
    <dbReference type="NCBI Taxonomy" id="561879"/>
    <lineage>
        <taxon>Bacteria</taxon>
        <taxon>Bacillati</taxon>
        <taxon>Bacillota</taxon>
        <taxon>Bacilli</taxon>
        <taxon>Bacillales</taxon>
        <taxon>Bacillaceae</taxon>
        <taxon>Bacillus</taxon>
    </lineage>
</organism>
<proteinExistence type="predicted"/>
<dbReference type="RefSeq" id="WP_075623795.1">
    <property type="nucleotide sequence ID" value="NZ_CP015608.1"/>
</dbReference>
<keyword evidence="1" id="KW-0472">Membrane</keyword>
<feature type="transmembrane region" description="Helical" evidence="1">
    <location>
        <begin position="20"/>
        <end position="39"/>
    </location>
</feature>
<evidence type="ECO:0000256" key="1">
    <source>
        <dbReference type="SAM" id="Phobius"/>
    </source>
</evidence>
<keyword evidence="1" id="KW-0812">Transmembrane</keyword>
<gene>
    <name evidence="2" type="ORF">BSA145_21135</name>
</gene>
<keyword evidence="1" id="KW-1133">Transmembrane helix</keyword>
<dbReference type="Proteomes" id="UP000185426">
    <property type="component" value="Plasmid unnamed1"/>
</dbReference>
<sequence length="76" mass="8461">MNLFNSAKKLFEAFFSGFSGLLVSVFGLALLVTVIMSVWGPQHKREEFKGFMVWAIILFFIALSAKVILAFVSGNK</sequence>
<dbReference type="AlphaFoldDB" id="A0A1L6ZPD6"/>
<evidence type="ECO:0000313" key="3">
    <source>
        <dbReference type="Proteomes" id="UP000185426"/>
    </source>
</evidence>
<dbReference type="EMBL" id="CP015608">
    <property type="protein sequence ID" value="APT48369.1"/>
    <property type="molecule type" value="Genomic_DNA"/>
</dbReference>
<feature type="transmembrane region" description="Helical" evidence="1">
    <location>
        <begin position="51"/>
        <end position="72"/>
    </location>
</feature>
<name>A0A1L6ZPD6_BACIA</name>
<geneLocation type="plasmid" evidence="2 3">
    <name>unnamed1</name>
</geneLocation>
<dbReference type="InterPro" id="IPR043993">
    <property type="entry name" value="T4SS_pilin"/>
</dbReference>
<dbReference type="Pfam" id="PF18895">
    <property type="entry name" value="T4SS_pilin"/>
    <property type="match status" value="1"/>
</dbReference>
<evidence type="ECO:0000313" key="2">
    <source>
        <dbReference type="EMBL" id="APT48369.1"/>
    </source>
</evidence>
<accession>A0A1L6ZPD6</accession>